<evidence type="ECO:0000313" key="3">
    <source>
        <dbReference type="Proteomes" id="UP000267821"/>
    </source>
</evidence>
<sequence length="215" mass="24435">MDLCNLVQENKTNKKYAQHTQEIYTILSMGFGLALVNKFIWGIADEVTRKVVNSQLDEKFGIDHVWKVFLKTTREEREIQASRKVKEKERKGGFKEPGTIQMGAGQRTIQQQQSVVYGGQRGVQQSQLAQNASGTDTTRSLGNQITCFNYQVQANMEAAAVRRGIVNPLLMIVPVSTVEMEEVYPKEYDEEDSVELEMMVNANMVEVFEVMMRIS</sequence>
<keyword evidence="3" id="KW-1185">Reference proteome</keyword>
<evidence type="ECO:0000313" key="2">
    <source>
        <dbReference type="EMBL" id="RPB18380.1"/>
    </source>
</evidence>
<evidence type="ECO:0000256" key="1">
    <source>
        <dbReference type="SAM" id="MobiDB-lite"/>
    </source>
</evidence>
<accession>A0A3N4L651</accession>
<reference evidence="2 3" key="1">
    <citation type="journal article" date="2018" name="Nat. Ecol. Evol.">
        <title>Pezizomycetes genomes reveal the molecular basis of ectomycorrhizal truffle lifestyle.</title>
        <authorList>
            <person name="Murat C."/>
            <person name="Payen T."/>
            <person name="Noel B."/>
            <person name="Kuo A."/>
            <person name="Morin E."/>
            <person name="Chen J."/>
            <person name="Kohler A."/>
            <person name="Krizsan K."/>
            <person name="Balestrini R."/>
            <person name="Da Silva C."/>
            <person name="Montanini B."/>
            <person name="Hainaut M."/>
            <person name="Levati E."/>
            <person name="Barry K.W."/>
            <person name="Belfiori B."/>
            <person name="Cichocki N."/>
            <person name="Clum A."/>
            <person name="Dockter R.B."/>
            <person name="Fauchery L."/>
            <person name="Guy J."/>
            <person name="Iotti M."/>
            <person name="Le Tacon F."/>
            <person name="Lindquist E.A."/>
            <person name="Lipzen A."/>
            <person name="Malagnac F."/>
            <person name="Mello A."/>
            <person name="Molinier V."/>
            <person name="Miyauchi S."/>
            <person name="Poulain J."/>
            <person name="Riccioni C."/>
            <person name="Rubini A."/>
            <person name="Sitrit Y."/>
            <person name="Splivallo R."/>
            <person name="Traeger S."/>
            <person name="Wang M."/>
            <person name="Zifcakova L."/>
            <person name="Wipf D."/>
            <person name="Zambonelli A."/>
            <person name="Paolocci F."/>
            <person name="Nowrousian M."/>
            <person name="Ottonello S."/>
            <person name="Baldrian P."/>
            <person name="Spatafora J.W."/>
            <person name="Henrissat B."/>
            <person name="Nagy L.G."/>
            <person name="Aury J.M."/>
            <person name="Wincker P."/>
            <person name="Grigoriev I.V."/>
            <person name="Bonfante P."/>
            <person name="Martin F.M."/>
        </authorList>
    </citation>
    <scope>NUCLEOTIDE SEQUENCE [LARGE SCALE GENOMIC DNA]</scope>
    <source>
        <strain evidence="2 3">ATCC MYA-4762</strain>
    </source>
</reference>
<dbReference type="Proteomes" id="UP000267821">
    <property type="component" value="Unassembled WGS sequence"/>
</dbReference>
<feature type="compositionally biased region" description="Basic and acidic residues" evidence="1">
    <location>
        <begin position="81"/>
        <end position="94"/>
    </location>
</feature>
<feature type="region of interest" description="Disordered" evidence="1">
    <location>
        <begin position="81"/>
        <end position="100"/>
    </location>
</feature>
<dbReference type="InParanoid" id="A0A3N4L651"/>
<protein>
    <submittedName>
        <fullName evidence="2">Uncharacterized protein</fullName>
    </submittedName>
</protein>
<dbReference type="AlphaFoldDB" id="A0A3N4L651"/>
<dbReference type="EMBL" id="ML121635">
    <property type="protein sequence ID" value="RPB18380.1"/>
    <property type="molecule type" value="Genomic_DNA"/>
</dbReference>
<organism evidence="2 3">
    <name type="scientific">Terfezia boudieri ATCC MYA-4762</name>
    <dbReference type="NCBI Taxonomy" id="1051890"/>
    <lineage>
        <taxon>Eukaryota</taxon>
        <taxon>Fungi</taxon>
        <taxon>Dikarya</taxon>
        <taxon>Ascomycota</taxon>
        <taxon>Pezizomycotina</taxon>
        <taxon>Pezizomycetes</taxon>
        <taxon>Pezizales</taxon>
        <taxon>Pezizaceae</taxon>
        <taxon>Terfezia</taxon>
    </lineage>
</organism>
<proteinExistence type="predicted"/>
<gene>
    <name evidence="2" type="ORF">L211DRAFT_854174</name>
</gene>
<name>A0A3N4L651_9PEZI</name>